<feature type="compositionally biased region" description="Basic and acidic residues" evidence="1">
    <location>
        <begin position="100"/>
        <end position="118"/>
    </location>
</feature>
<feature type="transmembrane region" description="Helical" evidence="2">
    <location>
        <begin position="852"/>
        <end position="873"/>
    </location>
</feature>
<feature type="compositionally biased region" description="Basic and acidic residues" evidence="1">
    <location>
        <begin position="224"/>
        <end position="233"/>
    </location>
</feature>
<gene>
    <name evidence="3" type="ORF">PGLA1383_LOCUS20705</name>
</gene>
<evidence type="ECO:0000256" key="2">
    <source>
        <dbReference type="SAM" id="Phobius"/>
    </source>
</evidence>
<comment type="caution">
    <text evidence="3">The sequence shown here is derived from an EMBL/GenBank/DDBJ whole genome shotgun (WGS) entry which is preliminary data.</text>
</comment>
<feature type="compositionally biased region" description="Basic and acidic residues" evidence="1">
    <location>
        <begin position="240"/>
        <end position="253"/>
    </location>
</feature>
<dbReference type="InterPro" id="IPR027417">
    <property type="entry name" value="P-loop_NTPase"/>
</dbReference>
<dbReference type="OrthoDB" id="447111at2759"/>
<keyword evidence="2" id="KW-0812">Transmembrane</keyword>
<reference evidence="3" key="1">
    <citation type="submission" date="2021-02" db="EMBL/GenBank/DDBJ databases">
        <authorList>
            <person name="Dougan E. K."/>
            <person name="Rhodes N."/>
            <person name="Thang M."/>
            <person name="Chan C."/>
        </authorList>
    </citation>
    <scope>NUCLEOTIDE SEQUENCE</scope>
</reference>
<keyword evidence="4" id="KW-1185">Reference proteome</keyword>
<dbReference type="AlphaFoldDB" id="A0A813ETW0"/>
<sequence>MSTSGHGPPRRSLPNVLARAAAAAVTATLSFALRNSWSVLTIRTSPCFVHWGATYGAALSRGPASQVVLRAKSKADPERDAVRAQKMKLRQQALQKASGQRREDAPRKEFRDEAKLDRLPTSDAERIAAAATAAGAAAAAAVIQKQKPMQELSEAELAQRARIRRRGDWARARLKEMEQKDERNQWDGDADFVNLQGERAEENLQGERAEEKLQAPARQASLDRSGEVREVRGKSPLSTDEQRQEDVEQERQRMRKTYDVRQAKKIAEAAAEAAAEARNKARHAAEKARASERARTMAETGRARKVAELRGVNLPTATEARGMTVLQLRNSLWDAGIAAKGLPAAAEARRLSDTELKLRLMRVKAQFLTQLLRVIGDEEQKDVSATDAFLSGGGDKNQNFDISEFEEEEDFTEALTALRDLSPLLLVDGDRGVGKSSLINALLLDAELSATPSASSSALPVGQPSSLNAVGRPLLIVRSPFILRAETSDSGVKAEGAPHGRRLLEGRPSLQEDQLRVLSEEEWLERLSGGTGDEEQLPLILEDQRAPAALGASGMWLTELHFWGEGEETKSKWVTGCRDVIFLARAAGGGRPSRADEEYLQRHLDCGRSVLLIVNHCDAVDLEPHSLLPADLEDLLRKQFVQPERGELYDVLAVSLLHSADTEPWKTSWVKCRESVRSFAKHSQERRLREASQLLASAREAFVYWCTQGTKVVMAACDQFAQDAEDVRLARDLITRNIDAAYLAHVFSSVLLGKFGSLCTELIQSSPPDLGSRWGRHATRTAYEECLRERLEESLRMAMTESLKEVTAEMAKQELPSLREIQRVARRGTSLPWDAEVRELEVDLCPDQLQHFAMHFFGSVSVGVLSGIGALALEALLGELALGPVGLIAGVATFVAIGVQTADWPSVRKDFVQQVRSKQLELVEKARLQLDFPGLCERRKRRILERMDVILQRLLSEVAELSSASGEFARCALELHRQARSRVL</sequence>
<dbReference type="Proteomes" id="UP000654075">
    <property type="component" value="Unassembled WGS sequence"/>
</dbReference>
<feature type="transmembrane region" description="Helical" evidence="2">
    <location>
        <begin position="880"/>
        <end position="899"/>
    </location>
</feature>
<feature type="region of interest" description="Disordered" evidence="1">
    <location>
        <begin position="90"/>
        <end position="118"/>
    </location>
</feature>
<evidence type="ECO:0000313" key="4">
    <source>
        <dbReference type="Proteomes" id="UP000654075"/>
    </source>
</evidence>
<protein>
    <submittedName>
        <fullName evidence="3">Uncharacterized protein</fullName>
    </submittedName>
</protein>
<feature type="region of interest" description="Disordered" evidence="1">
    <location>
        <begin position="202"/>
        <end position="253"/>
    </location>
</feature>
<keyword evidence="2" id="KW-0472">Membrane</keyword>
<evidence type="ECO:0000256" key="1">
    <source>
        <dbReference type="SAM" id="MobiDB-lite"/>
    </source>
</evidence>
<feature type="compositionally biased region" description="Basic and acidic residues" evidence="1">
    <location>
        <begin position="202"/>
        <end position="213"/>
    </location>
</feature>
<dbReference type="SUPFAM" id="SSF52540">
    <property type="entry name" value="P-loop containing nucleoside triphosphate hydrolases"/>
    <property type="match status" value="1"/>
</dbReference>
<evidence type="ECO:0000313" key="3">
    <source>
        <dbReference type="EMBL" id="CAE8602464.1"/>
    </source>
</evidence>
<name>A0A813ETW0_POLGL</name>
<keyword evidence="2" id="KW-1133">Transmembrane helix</keyword>
<organism evidence="3 4">
    <name type="scientific">Polarella glacialis</name>
    <name type="common">Dinoflagellate</name>
    <dbReference type="NCBI Taxonomy" id="89957"/>
    <lineage>
        <taxon>Eukaryota</taxon>
        <taxon>Sar</taxon>
        <taxon>Alveolata</taxon>
        <taxon>Dinophyceae</taxon>
        <taxon>Suessiales</taxon>
        <taxon>Suessiaceae</taxon>
        <taxon>Polarella</taxon>
    </lineage>
</organism>
<proteinExistence type="predicted"/>
<accession>A0A813ETW0</accession>
<dbReference type="EMBL" id="CAJNNV010014326">
    <property type="protein sequence ID" value="CAE8602464.1"/>
    <property type="molecule type" value="Genomic_DNA"/>
</dbReference>